<keyword evidence="10" id="KW-1185">Reference proteome</keyword>
<feature type="domain" description="Phosphotyrosine protein phosphatase I" evidence="7">
    <location>
        <begin position="2"/>
        <end position="149"/>
    </location>
</feature>
<dbReference type="SUPFAM" id="SSF52788">
    <property type="entry name" value="Phosphotyrosine protein phosphatases I"/>
    <property type="match status" value="1"/>
</dbReference>
<dbReference type="EMBL" id="NIBQ01000002">
    <property type="protein sequence ID" value="OUZ32733.1"/>
    <property type="molecule type" value="Genomic_DNA"/>
</dbReference>
<gene>
    <name evidence="8" type="ORF">A5889_001442</name>
    <name evidence="9" type="ORF">A5889_001635</name>
</gene>
<evidence type="ECO:0000313" key="8">
    <source>
        <dbReference type="EMBL" id="OUZ32733.1"/>
    </source>
</evidence>
<dbReference type="PANTHER" id="PTHR11717:SF7">
    <property type="entry name" value="LOW MOLECULAR WEIGHT PHOSPHOTYROSINE PROTEIN PHOSPHATASE"/>
    <property type="match status" value="1"/>
</dbReference>
<reference evidence="9" key="3">
    <citation type="submission" date="2024-03" db="EMBL/GenBank/DDBJ databases">
        <title>The Genome Sequence of Enterococcus sp. DIV0238c.</title>
        <authorList>
            <consortium name="The Broad Institute Genomics Platform"/>
            <consortium name="The Broad Institute Microbial Omics Core"/>
            <consortium name="The Broad Institute Genomic Center for Infectious Diseases"/>
            <person name="Earl A."/>
            <person name="Manson A."/>
            <person name="Gilmore M."/>
            <person name="Schwartman J."/>
            <person name="Shea T."/>
            <person name="Abouelleil A."/>
            <person name="Cao P."/>
            <person name="Chapman S."/>
            <person name="Cusick C."/>
            <person name="Young S."/>
            <person name="Neafsey D."/>
            <person name="Nusbaum C."/>
            <person name="Birren B."/>
        </authorList>
    </citation>
    <scope>NUCLEOTIDE SEQUENCE</scope>
    <source>
        <strain evidence="9">9D6_DIV0238</strain>
    </source>
</reference>
<dbReference type="PANTHER" id="PTHR11717">
    <property type="entry name" value="LOW MOLECULAR WEIGHT PROTEIN TYROSINE PHOSPHATASE"/>
    <property type="match status" value="1"/>
</dbReference>
<keyword evidence="3" id="KW-0378">Hydrolase</keyword>
<dbReference type="Proteomes" id="UP000196151">
    <property type="component" value="Chromosome"/>
</dbReference>
<evidence type="ECO:0000313" key="10">
    <source>
        <dbReference type="Proteomes" id="UP000196151"/>
    </source>
</evidence>
<evidence type="ECO:0000259" key="7">
    <source>
        <dbReference type="SMART" id="SM00226"/>
    </source>
</evidence>
<evidence type="ECO:0000256" key="2">
    <source>
        <dbReference type="ARBA" id="ARBA00013064"/>
    </source>
</evidence>
<dbReference type="SMART" id="SM00226">
    <property type="entry name" value="LMWPc"/>
    <property type="match status" value="1"/>
</dbReference>
<feature type="active site" evidence="6">
    <location>
        <position position="14"/>
    </location>
</feature>
<dbReference type="Pfam" id="PF01451">
    <property type="entry name" value="LMWPc"/>
    <property type="match status" value="1"/>
</dbReference>
<evidence type="ECO:0000256" key="5">
    <source>
        <dbReference type="ARBA" id="ARBA00051722"/>
    </source>
</evidence>
<dbReference type="InterPro" id="IPR050438">
    <property type="entry name" value="LMW_PTPase"/>
</dbReference>
<evidence type="ECO:0000256" key="1">
    <source>
        <dbReference type="ARBA" id="ARBA00011063"/>
    </source>
</evidence>
<dbReference type="AlphaFoldDB" id="A0A200J684"/>
<reference evidence="8" key="1">
    <citation type="submission" date="2017-05" db="EMBL/GenBank/DDBJ databases">
        <title>The Genome Sequence of Enterococcus sp. 9D6_DIV0238.</title>
        <authorList>
            <consortium name="The Broad Institute Genomics Platform"/>
            <consortium name="The Broad Institute Genomic Center for Infectious Diseases"/>
            <person name="Earl A."/>
            <person name="Manson A."/>
            <person name="Schwartman J."/>
            <person name="Gilmore M."/>
            <person name="Abouelleil A."/>
            <person name="Cao P."/>
            <person name="Chapman S."/>
            <person name="Cusick C."/>
            <person name="Shea T."/>
            <person name="Young S."/>
            <person name="Neafsey D."/>
            <person name="Nusbaum C."/>
            <person name="Birren B."/>
        </authorList>
    </citation>
    <scope>NUCLEOTIDE SEQUENCE [LARGE SCALE GENOMIC DNA]</scope>
    <source>
        <strain evidence="8">9D6_DIV0238</strain>
    </source>
</reference>
<dbReference type="PRINTS" id="PR00719">
    <property type="entry name" value="LMWPTPASE"/>
</dbReference>
<keyword evidence="4" id="KW-0904">Protein phosphatase</keyword>
<dbReference type="EC" id="3.1.3.48" evidence="2"/>
<comment type="similarity">
    <text evidence="1">Belongs to the low molecular weight phosphotyrosine protein phosphatase family.</text>
</comment>
<dbReference type="CDD" id="cd16343">
    <property type="entry name" value="LMWPTP"/>
    <property type="match status" value="1"/>
</dbReference>
<comment type="catalytic activity">
    <reaction evidence="5">
        <text>O-phospho-L-tyrosyl-[protein] + H2O = L-tyrosyl-[protein] + phosphate</text>
        <dbReference type="Rhea" id="RHEA:10684"/>
        <dbReference type="Rhea" id="RHEA-COMP:10136"/>
        <dbReference type="Rhea" id="RHEA-COMP:20101"/>
        <dbReference type="ChEBI" id="CHEBI:15377"/>
        <dbReference type="ChEBI" id="CHEBI:43474"/>
        <dbReference type="ChEBI" id="CHEBI:46858"/>
        <dbReference type="ChEBI" id="CHEBI:61978"/>
        <dbReference type="EC" id="3.1.3.48"/>
    </reaction>
</comment>
<feature type="active site" description="Nucleophile" evidence="6">
    <location>
        <position position="8"/>
    </location>
</feature>
<dbReference type="InterPro" id="IPR023485">
    <property type="entry name" value="Ptyr_pPase"/>
</dbReference>
<dbReference type="OrthoDB" id="9784339at2"/>
<organism evidence="8">
    <name type="scientific">Candidatus Enterococcus dunnyi</name>
    <dbReference type="NCBI Taxonomy" id="1834192"/>
    <lineage>
        <taxon>Bacteria</taxon>
        <taxon>Bacillati</taxon>
        <taxon>Bacillota</taxon>
        <taxon>Bacilli</taxon>
        <taxon>Lactobacillales</taxon>
        <taxon>Enterococcaceae</taxon>
        <taxon>Enterococcus</taxon>
    </lineage>
</organism>
<accession>A0A200J684</accession>
<reference evidence="9" key="2">
    <citation type="submission" date="2017-05" db="EMBL/GenBank/DDBJ databases">
        <authorList>
            <consortium name="The Broad Institute Genomics Platform"/>
            <consortium name="The Broad Institute Genomic Center for Infectious Diseases"/>
            <person name="Earl A."/>
            <person name="Manson A."/>
            <person name="Schwartman J."/>
            <person name="Gilmore M."/>
            <person name="Abouelleil A."/>
            <person name="Cao P."/>
            <person name="Chapman S."/>
            <person name="Cusick C."/>
            <person name="Shea T."/>
            <person name="Young S."/>
            <person name="Neafsey D."/>
            <person name="Nusbaum C."/>
            <person name="Birren B."/>
        </authorList>
    </citation>
    <scope>NUCLEOTIDE SEQUENCE</scope>
    <source>
        <strain evidence="9">9D6_DIV0238</strain>
    </source>
</reference>
<dbReference type="GO" id="GO:0004725">
    <property type="term" value="F:protein tyrosine phosphatase activity"/>
    <property type="evidence" value="ECO:0007669"/>
    <property type="project" value="UniProtKB-EC"/>
</dbReference>
<evidence type="ECO:0000256" key="3">
    <source>
        <dbReference type="ARBA" id="ARBA00022801"/>
    </source>
</evidence>
<dbReference type="InterPro" id="IPR017867">
    <property type="entry name" value="Tyr_phospatase_low_mol_wt"/>
</dbReference>
<dbReference type="Gene3D" id="3.40.50.2300">
    <property type="match status" value="1"/>
</dbReference>
<name>A0A200J684_9ENTE</name>
<proteinExistence type="inferred from homology"/>
<dbReference type="InterPro" id="IPR036196">
    <property type="entry name" value="Ptyr_pPase_sf"/>
</dbReference>
<evidence type="ECO:0000313" key="9">
    <source>
        <dbReference type="EMBL" id="WYJ94133.1"/>
    </source>
</evidence>
<dbReference type="EMBL" id="CP147246">
    <property type="protein sequence ID" value="WYJ94133.1"/>
    <property type="molecule type" value="Genomic_DNA"/>
</dbReference>
<feature type="active site" description="Proton donor" evidence="6">
    <location>
        <position position="125"/>
    </location>
</feature>
<protein>
    <recommendedName>
        <fullName evidence="2">protein-tyrosine-phosphatase</fullName>
        <ecNumber evidence="2">3.1.3.48</ecNumber>
    </recommendedName>
</protein>
<sequence>MKKVLFVCLGNICRSPMAEAVFREKVKKHRLENQVQVSSAATSRWEVGNLPHQGTQEILKRQGISFSGIKATQIKELDFFEFDLLIGMDTENVADLKRVAPYGTEEKIHLFMEVVAGKEKMDVPDPYYTGDFDQTYTLVDQGTDAWLIYLAKE</sequence>
<evidence type="ECO:0000256" key="6">
    <source>
        <dbReference type="PIRSR" id="PIRSR617867-1"/>
    </source>
</evidence>
<dbReference type="RefSeq" id="WP_087640581.1">
    <property type="nucleotide sequence ID" value="NZ_CP147246.1"/>
</dbReference>
<evidence type="ECO:0000256" key="4">
    <source>
        <dbReference type="ARBA" id="ARBA00022912"/>
    </source>
</evidence>